<proteinExistence type="predicted"/>
<feature type="transmembrane region" description="Helical" evidence="2">
    <location>
        <begin position="564"/>
        <end position="582"/>
    </location>
</feature>
<dbReference type="InterPro" id="IPR029370">
    <property type="entry name" value="TMEM117"/>
</dbReference>
<dbReference type="OrthoDB" id="419441at2759"/>
<feature type="transmembrane region" description="Helical" evidence="2">
    <location>
        <begin position="37"/>
        <end position="54"/>
    </location>
</feature>
<keyword evidence="2" id="KW-1133">Transmembrane helix</keyword>
<feature type="transmembrane region" description="Helical" evidence="2">
    <location>
        <begin position="448"/>
        <end position="466"/>
    </location>
</feature>
<dbReference type="Gene3D" id="1.10.287.70">
    <property type="match status" value="1"/>
</dbReference>
<feature type="transmembrane region" description="Helical" evidence="2">
    <location>
        <begin position="659"/>
        <end position="679"/>
    </location>
</feature>
<feature type="transmembrane region" description="Helical" evidence="2">
    <location>
        <begin position="218"/>
        <end position="239"/>
    </location>
</feature>
<dbReference type="EMBL" id="VJMH01007220">
    <property type="protein sequence ID" value="KAF0685088.1"/>
    <property type="molecule type" value="Genomic_DNA"/>
</dbReference>
<feature type="transmembrane region" description="Helical" evidence="2">
    <location>
        <begin position="785"/>
        <end position="807"/>
    </location>
</feature>
<feature type="transmembrane region" description="Helical" evidence="2">
    <location>
        <begin position="755"/>
        <end position="773"/>
    </location>
</feature>
<keyword evidence="2" id="KW-0812">Transmembrane</keyword>
<evidence type="ECO:0000313" key="4">
    <source>
        <dbReference type="EMBL" id="KAF0685088.1"/>
    </source>
</evidence>
<evidence type="ECO:0000256" key="1">
    <source>
        <dbReference type="SAM" id="Coils"/>
    </source>
</evidence>
<dbReference type="Proteomes" id="UP000332933">
    <property type="component" value="Unassembled WGS sequence"/>
</dbReference>
<dbReference type="SUPFAM" id="SSF81324">
    <property type="entry name" value="Voltage-gated potassium channels"/>
    <property type="match status" value="1"/>
</dbReference>
<keyword evidence="1" id="KW-0175">Coiled coil</keyword>
<dbReference type="InterPro" id="IPR013099">
    <property type="entry name" value="K_chnl_dom"/>
</dbReference>
<sequence>MWSGSWWSASPWVVKTREKSTYQERQESGTGLTIRHPWTRVLTAVVLLGLNCLAHFINPVALSRASVSIPVVGTAINFLLREKLADDTTLTFSLRVSLAIATLLLSCILSRAIIFPMLRRRFTMFSGGHAELGRLEAVKTSGGLVAAKYRTVHAFANGGRPYTQEVYIGSLSQGSWVLMIAVVPFLMTLGAILYNAFAPTALAVTSVLPVRYIDMYPGVRGFSIVTSILILFSTIDVMLQDSPRCEALYDGWLGCVRSVWRHPWVRIPLFWLVFGGGIAFAILGLPLFQQLMVNLVLDHLSPDFYFMESWRAVVSGAVLMLDLVVLMQDWDFPTMASPKHISIPGLATDVLSLRLGRFHLAFTCKWIVTTFVLLMLPVDIWTYNQQITYLPSSYGHIVLPNHQIAAVTNTSLLDAAACGPFCYNLTTANQASEASIGRYFGWPMEDKFPAVCLVLYMLFLFVRMVIHEDGRFIVSSQMQGVKEENYRLQLEATALPVQALLDLERMAEIKRLYSLRKHADDICVGLAMFGLIMMLVQLRCIWQVSVVFSAKTYPSNALSVPGQTYSVLIFISTIFLVVELLHRSHLTVDILKLRNKLPEKTSKWRHPKIRLWLVVELLVNLAIVPPFVIGYFSVEEFQMPTANGACDAPMVLRETNKCYLVFQYAYETFGMLMFLRLYWLVRLVRNHSGFYGQRVDFIGSLNNVSTDSPLWHFRAIFYHNPVFAFLTCTLLIWIATAVGVSVMERPLPSPLDSELTAMWMIIVTMATVGYGDYVPRTYAGRTITVLGGILGGVIVISMLTSLFMGSLQTTRGEEKVLHVVRFKRWQRRRLNASVNLIGSAWKLTKLRRAGKPIDDANARLFKYMQQVRELRLGAVTEGEDTAGLVRQWHRDSISPILDRVNEQRNDTVDDLEKKIHQIRDLAQAVKAIRATR</sequence>
<name>A0A485LN18_9STRA</name>
<feature type="coiled-coil region" evidence="1">
    <location>
        <begin position="901"/>
        <end position="928"/>
    </location>
</feature>
<feature type="domain" description="Potassium channel" evidence="3">
    <location>
        <begin position="732"/>
        <end position="802"/>
    </location>
</feature>
<evidence type="ECO:0000259" key="3">
    <source>
        <dbReference type="Pfam" id="PF07885"/>
    </source>
</evidence>
<keyword evidence="6" id="KW-1185">Reference proteome</keyword>
<feature type="transmembrane region" description="Helical" evidence="2">
    <location>
        <begin position="269"/>
        <end position="289"/>
    </location>
</feature>
<evidence type="ECO:0000256" key="2">
    <source>
        <dbReference type="SAM" id="Phobius"/>
    </source>
</evidence>
<feature type="transmembrane region" description="Helical" evidence="2">
    <location>
        <begin position="92"/>
        <end position="114"/>
    </location>
</feature>
<protein>
    <submittedName>
        <fullName evidence="5">Aste57867_22962 protein</fullName>
    </submittedName>
</protein>
<dbReference type="AlphaFoldDB" id="A0A485LN18"/>
<organism evidence="5 6">
    <name type="scientific">Aphanomyces stellatus</name>
    <dbReference type="NCBI Taxonomy" id="120398"/>
    <lineage>
        <taxon>Eukaryota</taxon>
        <taxon>Sar</taxon>
        <taxon>Stramenopiles</taxon>
        <taxon>Oomycota</taxon>
        <taxon>Saprolegniomycetes</taxon>
        <taxon>Saprolegniales</taxon>
        <taxon>Verrucalvaceae</taxon>
        <taxon>Aphanomyces</taxon>
    </lineage>
</organism>
<dbReference type="Pfam" id="PF07885">
    <property type="entry name" value="Ion_trans_2"/>
    <property type="match status" value="1"/>
</dbReference>
<evidence type="ECO:0000313" key="5">
    <source>
        <dbReference type="EMBL" id="VFT99612.1"/>
    </source>
</evidence>
<dbReference type="InterPro" id="IPR015449">
    <property type="entry name" value="K_chnl_Ca-activ_SK"/>
</dbReference>
<feature type="transmembrane region" description="Helical" evidence="2">
    <location>
        <begin position="309"/>
        <end position="327"/>
    </location>
</feature>
<dbReference type="Pfam" id="PF15113">
    <property type="entry name" value="TMEM117"/>
    <property type="match status" value="1"/>
</dbReference>
<dbReference type="EMBL" id="CAADRA010007246">
    <property type="protein sequence ID" value="VFT99612.1"/>
    <property type="molecule type" value="Genomic_DNA"/>
</dbReference>
<feature type="transmembrane region" description="Helical" evidence="2">
    <location>
        <begin position="176"/>
        <end position="198"/>
    </location>
</feature>
<gene>
    <name evidence="5" type="primary">Aste57867_22962</name>
    <name evidence="4" type="ORF">As57867_022891</name>
    <name evidence="5" type="ORF">ASTE57867_22962</name>
</gene>
<reference evidence="5 6" key="1">
    <citation type="submission" date="2019-03" db="EMBL/GenBank/DDBJ databases">
        <authorList>
            <person name="Gaulin E."/>
            <person name="Dumas B."/>
        </authorList>
    </citation>
    <scope>NUCLEOTIDE SEQUENCE [LARGE SCALE GENOMIC DNA]</scope>
    <source>
        <strain evidence="5">CBS 568.67</strain>
    </source>
</reference>
<feature type="transmembrane region" description="Helical" evidence="2">
    <location>
        <begin position="360"/>
        <end position="383"/>
    </location>
</feature>
<feature type="transmembrane region" description="Helical" evidence="2">
    <location>
        <begin position="522"/>
        <end position="544"/>
    </location>
</feature>
<accession>A0A485LN18</accession>
<reference evidence="4" key="2">
    <citation type="submission" date="2019-06" db="EMBL/GenBank/DDBJ databases">
        <title>Genomics analysis of Aphanomyces spp. identifies a new class of oomycete effector associated with host adaptation.</title>
        <authorList>
            <person name="Gaulin E."/>
        </authorList>
    </citation>
    <scope>NUCLEOTIDE SEQUENCE</scope>
    <source>
        <strain evidence="4">CBS 578.67</strain>
    </source>
</reference>
<dbReference type="GO" id="GO:0016020">
    <property type="term" value="C:membrane"/>
    <property type="evidence" value="ECO:0007669"/>
    <property type="project" value="InterPro"/>
</dbReference>
<keyword evidence="2" id="KW-0472">Membrane</keyword>
<dbReference type="PANTHER" id="PTHR10153">
    <property type="entry name" value="SMALL CONDUCTANCE CALCIUM-ACTIVATED POTASSIUM CHANNEL"/>
    <property type="match status" value="1"/>
</dbReference>
<feature type="transmembrane region" description="Helical" evidence="2">
    <location>
        <begin position="722"/>
        <end position="743"/>
    </location>
</feature>
<dbReference type="GO" id="GO:0016286">
    <property type="term" value="F:small conductance calcium-activated potassium channel activity"/>
    <property type="evidence" value="ECO:0007669"/>
    <property type="project" value="InterPro"/>
</dbReference>
<feature type="transmembrane region" description="Helical" evidence="2">
    <location>
        <begin position="611"/>
        <end position="634"/>
    </location>
</feature>
<evidence type="ECO:0000313" key="6">
    <source>
        <dbReference type="Proteomes" id="UP000332933"/>
    </source>
</evidence>